<sequence>MSDIRTFTVGSLYIAGFQQSGGVPHAGLILATTAKEGSIAHIKHQPSGWLYDFRKQRLDQSMTLSTLLKIHDVSAGTITSKELDEAARSVDIPPPTQSSECLNWTLKVVQVLHSRGLINLTSVQHLANEFLDFAGGNRDYARRTVFPNVKASANCS</sequence>
<dbReference type="OrthoDB" id="3002933at2759"/>
<reference evidence="1 2" key="1">
    <citation type="submission" date="2014-06" db="EMBL/GenBank/DDBJ databases">
        <authorList>
            <consortium name="DOE Joint Genome Institute"/>
            <person name="Kuo A."/>
            <person name="Kohler A."/>
            <person name="Nagy L.G."/>
            <person name="Floudas D."/>
            <person name="Copeland A."/>
            <person name="Barry K.W."/>
            <person name="Cichocki N."/>
            <person name="Veneault-Fourrey C."/>
            <person name="LaButti K."/>
            <person name="Lindquist E.A."/>
            <person name="Lipzen A."/>
            <person name="Lundell T."/>
            <person name="Morin E."/>
            <person name="Murat C."/>
            <person name="Sun H."/>
            <person name="Tunlid A."/>
            <person name="Henrissat B."/>
            <person name="Grigoriev I.V."/>
            <person name="Hibbett D.S."/>
            <person name="Martin F."/>
            <person name="Nordberg H.P."/>
            <person name="Cantor M.N."/>
            <person name="Hua S.X."/>
        </authorList>
    </citation>
    <scope>NUCLEOTIDE SEQUENCE [LARGE SCALE GENOMIC DNA]</scope>
    <source>
        <strain evidence="1 2">ATCC 200175</strain>
    </source>
</reference>
<gene>
    <name evidence="1" type="ORF">PAXINDRAFT_181914</name>
</gene>
<organism evidence="1 2">
    <name type="scientific">Paxillus involutus ATCC 200175</name>
    <dbReference type="NCBI Taxonomy" id="664439"/>
    <lineage>
        <taxon>Eukaryota</taxon>
        <taxon>Fungi</taxon>
        <taxon>Dikarya</taxon>
        <taxon>Basidiomycota</taxon>
        <taxon>Agaricomycotina</taxon>
        <taxon>Agaricomycetes</taxon>
        <taxon>Agaricomycetidae</taxon>
        <taxon>Boletales</taxon>
        <taxon>Paxilineae</taxon>
        <taxon>Paxillaceae</taxon>
        <taxon>Paxillus</taxon>
    </lineage>
</organism>
<accession>A0A0C9SSD4</accession>
<protein>
    <submittedName>
        <fullName evidence="1">Uncharacterized protein</fullName>
    </submittedName>
</protein>
<dbReference type="Proteomes" id="UP000053647">
    <property type="component" value="Unassembled WGS sequence"/>
</dbReference>
<evidence type="ECO:0000313" key="1">
    <source>
        <dbReference type="EMBL" id="KIJ11114.1"/>
    </source>
</evidence>
<dbReference type="InterPro" id="IPR046670">
    <property type="entry name" value="DUF6540"/>
</dbReference>
<dbReference type="EMBL" id="KN819386">
    <property type="protein sequence ID" value="KIJ11114.1"/>
    <property type="molecule type" value="Genomic_DNA"/>
</dbReference>
<keyword evidence="2" id="KW-1185">Reference proteome</keyword>
<reference evidence="2" key="2">
    <citation type="submission" date="2015-01" db="EMBL/GenBank/DDBJ databases">
        <title>Evolutionary Origins and Diversification of the Mycorrhizal Mutualists.</title>
        <authorList>
            <consortium name="DOE Joint Genome Institute"/>
            <consortium name="Mycorrhizal Genomics Consortium"/>
            <person name="Kohler A."/>
            <person name="Kuo A."/>
            <person name="Nagy L.G."/>
            <person name="Floudas D."/>
            <person name="Copeland A."/>
            <person name="Barry K.W."/>
            <person name="Cichocki N."/>
            <person name="Veneault-Fourrey C."/>
            <person name="LaButti K."/>
            <person name="Lindquist E.A."/>
            <person name="Lipzen A."/>
            <person name="Lundell T."/>
            <person name="Morin E."/>
            <person name="Murat C."/>
            <person name="Riley R."/>
            <person name="Ohm R."/>
            <person name="Sun H."/>
            <person name="Tunlid A."/>
            <person name="Henrissat B."/>
            <person name="Grigoriev I.V."/>
            <person name="Hibbett D.S."/>
            <person name="Martin F."/>
        </authorList>
    </citation>
    <scope>NUCLEOTIDE SEQUENCE [LARGE SCALE GENOMIC DNA]</scope>
    <source>
        <strain evidence="2">ATCC 200175</strain>
    </source>
</reference>
<dbReference type="HOGENOM" id="CLU_1661850_0_0_1"/>
<dbReference type="AlphaFoldDB" id="A0A0C9SSD4"/>
<dbReference type="Pfam" id="PF20174">
    <property type="entry name" value="DUF6540"/>
    <property type="match status" value="1"/>
</dbReference>
<evidence type="ECO:0000313" key="2">
    <source>
        <dbReference type="Proteomes" id="UP000053647"/>
    </source>
</evidence>
<name>A0A0C9SSD4_PAXIN</name>
<proteinExistence type="predicted"/>